<dbReference type="AlphaFoldDB" id="A0A4Q4STS6"/>
<protein>
    <submittedName>
        <fullName evidence="1">Uncharacterized protein</fullName>
    </submittedName>
</protein>
<accession>A0A4Q4STS6</accession>
<proteinExistence type="predicted"/>
<sequence length="233" mass="24849">MPRHGLKKGYNTPKVTGTDWVDCYLMPAIKMPKNNVSFGVYSSGRGRDHCVWHQGGPGYDVISPLSPVPEPIYRGTINSHAKADLGERIPNPQEPEPALVHGDEPPPSSILATAMATPMSAGKNADVESTGEHLRHPGCRSQARIARRRRALERLGGCGLLATLHYGTGGLTFVSFPIPSIPRPHPPPGGGGGGDLAYLPERAKGRRGPRRSAHASTPYGVHVTGCLKILQVA</sequence>
<keyword evidence="2" id="KW-1185">Reference proteome</keyword>
<gene>
    <name evidence="1" type="ORF">DL764_010664</name>
</gene>
<organism evidence="1 2">
    <name type="scientific">Monosporascus ibericus</name>
    <dbReference type="NCBI Taxonomy" id="155417"/>
    <lineage>
        <taxon>Eukaryota</taxon>
        <taxon>Fungi</taxon>
        <taxon>Dikarya</taxon>
        <taxon>Ascomycota</taxon>
        <taxon>Pezizomycotina</taxon>
        <taxon>Sordariomycetes</taxon>
        <taxon>Xylariomycetidae</taxon>
        <taxon>Xylariales</taxon>
        <taxon>Xylariales incertae sedis</taxon>
        <taxon>Monosporascus</taxon>
    </lineage>
</organism>
<evidence type="ECO:0000313" key="2">
    <source>
        <dbReference type="Proteomes" id="UP000293360"/>
    </source>
</evidence>
<evidence type="ECO:0000313" key="1">
    <source>
        <dbReference type="EMBL" id="RYO74886.1"/>
    </source>
</evidence>
<reference evidence="1 2" key="1">
    <citation type="submission" date="2018-06" db="EMBL/GenBank/DDBJ databases">
        <title>Complete Genomes of Monosporascus.</title>
        <authorList>
            <person name="Robinson A.J."/>
            <person name="Natvig D.O."/>
        </authorList>
    </citation>
    <scope>NUCLEOTIDE SEQUENCE [LARGE SCALE GENOMIC DNA]</scope>
    <source>
        <strain evidence="1 2">CBS 110550</strain>
    </source>
</reference>
<dbReference type="Proteomes" id="UP000293360">
    <property type="component" value="Unassembled WGS sequence"/>
</dbReference>
<dbReference type="OrthoDB" id="10557594at2759"/>
<name>A0A4Q4STS6_9PEZI</name>
<dbReference type="EMBL" id="QJNU01001576">
    <property type="protein sequence ID" value="RYO74886.1"/>
    <property type="molecule type" value="Genomic_DNA"/>
</dbReference>
<comment type="caution">
    <text evidence="1">The sequence shown here is derived from an EMBL/GenBank/DDBJ whole genome shotgun (WGS) entry which is preliminary data.</text>
</comment>